<protein>
    <recommendedName>
        <fullName evidence="3">PLD phosphodiesterase domain-containing protein</fullName>
    </recommendedName>
</protein>
<evidence type="ECO:0008006" key="3">
    <source>
        <dbReference type="Google" id="ProtNLM"/>
    </source>
</evidence>
<dbReference type="Proteomes" id="UP000543556">
    <property type="component" value="Unassembled WGS sequence"/>
</dbReference>
<accession>A0A7Y7LZ50</accession>
<dbReference type="Gene3D" id="3.30.870.10">
    <property type="entry name" value="Endonuclease Chain A"/>
    <property type="match status" value="1"/>
</dbReference>
<organism evidence="1 2">
    <name type="scientific">Arthrobacter wenxiniae</name>
    <dbReference type="NCBI Taxonomy" id="2713570"/>
    <lineage>
        <taxon>Bacteria</taxon>
        <taxon>Bacillati</taxon>
        <taxon>Actinomycetota</taxon>
        <taxon>Actinomycetes</taxon>
        <taxon>Micrococcales</taxon>
        <taxon>Micrococcaceae</taxon>
        <taxon>Arthrobacter</taxon>
    </lineage>
</organism>
<name>A0A7Y7LZ50_9MICC</name>
<dbReference type="AlphaFoldDB" id="A0A7Y7LZ50"/>
<reference evidence="1 2" key="1">
    <citation type="submission" date="2020-02" db="EMBL/GenBank/DDBJ databases">
        <title>Genome sequence of strain AETb3-4.</title>
        <authorList>
            <person name="Gao J."/>
            <person name="Zhang X."/>
        </authorList>
    </citation>
    <scope>NUCLEOTIDE SEQUENCE [LARGE SCALE GENOMIC DNA]</scope>
    <source>
        <strain evidence="1 2">AETb3-4</strain>
    </source>
</reference>
<evidence type="ECO:0000313" key="1">
    <source>
        <dbReference type="EMBL" id="NVM96175.1"/>
    </source>
</evidence>
<dbReference type="EMBL" id="JAAMFM010000026">
    <property type="protein sequence ID" value="NVM96175.1"/>
    <property type="molecule type" value="Genomic_DNA"/>
</dbReference>
<comment type="caution">
    <text evidence="1">The sequence shown here is derived from an EMBL/GenBank/DDBJ whole genome shotgun (WGS) entry which is preliminary data.</text>
</comment>
<keyword evidence="2" id="KW-1185">Reference proteome</keyword>
<gene>
    <name evidence="1" type="ORF">G6034_14945</name>
</gene>
<proteinExistence type="predicted"/>
<evidence type="ECO:0000313" key="2">
    <source>
        <dbReference type="Proteomes" id="UP000543556"/>
    </source>
</evidence>
<dbReference type="RefSeq" id="WP_176635902.1">
    <property type="nucleotide sequence ID" value="NZ_JAAMFM010000026.1"/>
</dbReference>
<sequence length="624" mass="67094">MLDPGAREALTEQLRPPAGYKLSHAVGTTFTLDMISALAVPLSFVRGSGEDPSNAVALLNAVRKVSDRVDIFCQAGLIRMPRQANDLLAVLEPIIHQVRVPASGALFHPKIWLLEYESEADYLYRVLCSSRNLTPDASWDLLVRLDGRIPETDNAEAAADTYEFAVDNAPLSRFVQALPELSTIPLTAAREKAIRGLAHRVAAVRWELPQDIRTLAFRALGTGEAHSPNSLVGLLQNPNSAVGLNGLAGDRRNFGGNRLLVAPFVDDETLDILAGSGARTLQVYGRGQELDRLSPDTLGNPKAVFNAIDETGLALDEEPDTGNVQELGDLRGLHAKALFTDYDHTTHALIGSANATRAAFGQNVEFSVELTGPKNRIGTEKIVESLKDLPFVEFTGAGGTETAATEEAEWRLQNALIAAATKTYTLDAVPAREGDKYTVAMVHDYSPPSNMTARIGLLTLPGQLTDVPQSIGTHRHTFEGLPLAMVTPYVLVELRDTATGMVRSTVAQGMLRTDVDGRIEHIIASQLDTVEKLREFLLLFLTPEDQTPVGGGLFTGWFGTAGASGSFAGLFEAIAAAATSADAPQLFAGLKPVMDRLYQISDDSEIEEVRLLWDAAVAAVGEGK</sequence>
<dbReference type="CDD" id="cd09176">
    <property type="entry name" value="PLDc_unchar6"/>
    <property type="match status" value="1"/>
</dbReference>
<dbReference type="InterPro" id="IPR059166">
    <property type="entry name" value="PLD-like_cat"/>
</dbReference>